<evidence type="ECO:0000313" key="3">
    <source>
        <dbReference type="Proteomes" id="UP001189429"/>
    </source>
</evidence>
<accession>A0ABN9V911</accession>
<evidence type="ECO:0000313" key="2">
    <source>
        <dbReference type="EMBL" id="CAK0869403.1"/>
    </source>
</evidence>
<reference evidence="2" key="1">
    <citation type="submission" date="2023-10" db="EMBL/GenBank/DDBJ databases">
        <authorList>
            <person name="Chen Y."/>
            <person name="Shah S."/>
            <person name="Dougan E. K."/>
            <person name="Thang M."/>
            <person name="Chan C."/>
        </authorList>
    </citation>
    <scope>NUCLEOTIDE SEQUENCE [LARGE SCALE GENOMIC DNA]</scope>
</reference>
<dbReference type="EMBL" id="CAUYUJ010016845">
    <property type="protein sequence ID" value="CAK0869403.1"/>
    <property type="molecule type" value="Genomic_DNA"/>
</dbReference>
<comment type="caution">
    <text evidence="2">The sequence shown here is derived from an EMBL/GenBank/DDBJ whole genome shotgun (WGS) entry which is preliminary data.</text>
</comment>
<sequence>MSFRMDQSEHVKTIEKAVVSPERKKNKDAPTTDKEKGQLKTILGAIGWRSEQSGPMHSADTSLLLSAMPPSTVQTLLDTNRLVDRAREGADLPAVIHSHSSAPVIVPIEWSDSSEANRPDGKSTKGLVTGMAPLRILQGDEPDVSMISWKSGKIDRGCRSSVSCETRSAVDGEDELFGVELQWVEILGKQIDWRNPEGKLSQLPAALAVHSMGLYDKLQTTVCTIRGKEKRTDVEAMTLKEGSTASSNWVLWVHGDAQLANSLAKGHEFGQLRMYCNSGHRWKLVYDAKYQSAKKRKAAGALPFESAPLGGLRHEDAGEGATYAAAGAAFVKAATTFPDVVEIMKDLAGEKLTFSTSCSGIGAPMVASRCIAKLLKFRPIELFAVEKDSHRVEVVKQRAQGIMTDDPGSFEAALTKVELERLANYLEWKPGSCYDLGQNLEDARARRLVTLQTRKAVEAFKGPFDGHARVHGRRGLRVGDLAASVPELTGKASARRRHPWDWAIGLCQDRLGATWG</sequence>
<name>A0ABN9V911_9DINO</name>
<protein>
    <submittedName>
        <fullName evidence="2">Uncharacterized protein</fullName>
    </submittedName>
</protein>
<evidence type="ECO:0000256" key="1">
    <source>
        <dbReference type="SAM" id="MobiDB-lite"/>
    </source>
</evidence>
<dbReference type="Proteomes" id="UP001189429">
    <property type="component" value="Unassembled WGS sequence"/>
</dbReference>
<feature type="region of interest" description="Disordered" evidence="1">
    <location>
        <begin position="1"/>
        <end position="37"/>
    </location>
</feature>
<gene>
    <name evidence="2" type="ORF">PCOR1329_LOCUS55760</name>
</gene>
<proteinExistence type="predicted"/>
<keyword evidence="3" id="KW-1185">Reference proteome</keyword>
<organism evidence="2 3">
    <name type="scientific">Prorocentrum cordatum</name>
    <dbReference type="NCBI Taxonomy" id="2364126"/>
    <lineage>
        <taxon>Eukaryota</taxon>
        <taxon>Sar</taxon>
        <taxon>Alveolata</taxon>
        <taxon>Dinophyceae</taxon>
        <taxon>Prorocentrales</taxon>
        <taxon>Prorocentraceae</taxon>
        <taxon>Prorocentrum</taxon>
    </lineage>
</organism>